<proteinExistence type="predicted"/>
<accession>A0A094NYX9</accession>
<comment type="caution">
    <text evidence="1">The sequence shown here is derived from an EMBL/GenBank/DDBJ whole genome shotgun (WGS) entry which is preliminary data.</text>
</comment>
<protein>
    <submittedName>
        <fullName evidence="1">Uncharacterized protein</fullName>
    </submittedName>
</protein>
<dbReference type="EMBL" id="JNSJ01000005">
    <property type="protein sequence ID" value="KGA03702.1"/>
    <property type="molecule type" value="Genomic_DNA"/>
</dbReference>
<sequence length="48" mass="5339">MFKAIRRLLAAITFIAVIAAAIKTAFEWVAQSGDDDHEVFADDDRETV</sequence>
<reference evidence="1" key="1">
    <citation type="submission" date="2014-05" db="EMBL/GenBank/DDBJ databases">
        <title>Key roles for freshwater Actinobacteria revealed by deep metagenomic sequencing.</title>
        <authorList>
            <person name="Ghai R."/>
            <person name="Mizuno C.M."/>
            <person name="Picazo A."/>
            <person name="Camacho A."/>
            <person name="Rodriguez-Valera F."/>
        </authorList>
    </citation>
    <scope>NUCLEOTIDE SEQUENCE</scope>
</reference>
<gene>
    <name evidence="1" type="ORF">GM49_0830</name>
</gene>
<evidence type="ECO:0000313" key="1">
    <source>
        <dbReference type="EMBL" id="KGA03702.1"/>
    </source>
</evidence>
<name>A0A094NYX9_9ZZZZ</name>
<organism evidence="1">
    <name type="scientific">freshwater metagenome</name>
    <dbReference type="NCBI Taxonomy" id="449393"/>
    <lineage>
        <taxon>unclassified sequences</taxon>
        <taxon>metagenomes</taxon>
        <taxon>ecological metagenomes</taxon>
    </lineage>
</organism>
<dbReference type="AlphaFoldDB" id="A0A094NYX9"/>